<keyword evidence="3" id="KW-1185">Reference proteome</keyword>
<sequence length="72" mass="7675">MVPLGRTSPSRILLVWLATTALGVPVSTSESRNDEWVEVKEVMGGSHALCTSSAADAGVRVRRHNAPATWST</sequence>
<evidence type="ECO:0000313" key="2">
    <source>
        <dbReference type="EMBL" id="KZT72289.1"/>
    </source>
</evidence>
<feature type="chain" id="PRO_5007866567" description="Secreted protein" evidence="1">
    <location>
        <begin position="24"/>
        <end position="72"/>
    </location>
</feature>
<protein>
    <recommendedName>
        <fullName evidence="4">Secreted protein</fullName>
    </recommendedName>
</protein>
<name>A0A165SP78_9APHY</name>
<keyword evidence="1" id="KW-0732">Signal</keyword>
<gene>
    <name evidence="2" type="ORF">DAEQUDRAFT_722953</name>
</gene>
<evidence type="ECO:0008006" key="4">
    <source>
        <dbReference type="Google" id="ProtNLM"/>
    </source>
</evidence>
<dbReference type="EMBL" id="KV429041">
    <property type="protein sequence ID" value="KZT72289.1"/>
    <property type="molecule type" value="Genomic_DNA"/>
</dbReference>
<evidence type="ECO:0000256" key="1">
    <source>
        <dbReference type="SAM" id="SignalP"/>
    </source>
</evidence>
<organism evidence="2 3">
    <name type="scientific">Daedalea quercina L-15889</name>
    <dbReference type="NCBI Taxonomy" id="1314783"/>
    <lineage>
        <taxon>Eukaryota</taxon>
        <taxon>Fungi</taxon>
        <taxon>Dikarya</taxon>
        <taxon>Basidiomycota</taxon>
        <taxon>Agaricomycotina</taxon>
        <taxon>Agaricomycetes</taxon>
        <taxon>Polyporales</taxon>
        <taxon>Fomitopsis</taxon>
    </lineage>
</organism>
<proteinExistence type="predicted"/>
<dbReference type="Proteomes" id="UP000076727">
    <property type="component" value="Unassembled WGS sequence"/>
</dbReference>
<dbReference type="AlphaFoldDB" id="A0A165SP78"/>
<evidence type="ECO:0000313" key="3">
    <source>
        <dbReference type="Proteomes" id="UP000076727"/>
    </source>
</evidence>
<feature type="signal peptide" evidence="1">
    <location>
        <begin position="1"/>
        <end position="23"/>
    </location>
</feature>
<accession>A0A165SP78</accession>
<reference evidence="2 3" key="1">
    <citation type="journal article" date="2016" name="Mol. Biol. Evol.">
        <title>Comparative Genomics of Early-Diverging Mushroom-Forming Fungi Provides Insights into the Origins of Lignocellulose Decay Capabilities.</title>
        <authorList>
            <person name="Nagy L.G."/>
            <person name="Riley R."/>
            <person name="Tritt A."/>
            <person name="Adam C."/>
            <person name="Daum C."/>
            <person name="Floudas D."/>
            <person name="Sun H."/>
            <person name="Yadav J.S."/>
            <person name="Pangilinan J."/>
            <person name="Larsson K.H."/>
            <person name="Matsuura K."/>
            <person name="Barry K."/>
            <person name="Labutti K."/>
            <person name="Kuo R."/>
            <person name="Ohm R.A."/>
            <person name="Bhattacharya S.S."/>
            <person name="Shirouzu T."/>
            <person name="Yoshinaga Y."/>
            <person name="Martin F.M."/>
            <person name="Grigoriev I.V."/>
            <person name="Hibbett D.S."/>
        </authorList>
    </citation>
    <scope>NUCLEOTIDE SEQUENCE [LARGE SCALE GENOMIC DNA]</scope>
    <source>
        <strain evidence="2 3">L-15889</strain>
    </source>
</reference>